<keyword evidence="2 4" id="KW-0863">Zinc-finger</keyword>
<dbReference type="Pfam" id="PF25600">
    <property type="entry name" value="TRIM_CC"/>
    <property type="match status" value="1"/>
</dbReference>
<dbReference type="Gene3D" id="3.30.40.10">
    <property type="entry name" value="Zinc/RING finger domain, C3HC4 (zinc finger)"/>
    <property type="match status" value="1"/>
</dbReference>
<gene>
    <name evidence="9" type="primary">LOC116956538</name>
</gene>
<dbReference type="InterPro" id="IPR051051">
    <property type="entry name" value="E3_ubiq-ligase_TRIM/RNF"/>
</dbReference>
<keyword evidence="1" id="KW-0479">Metal-binding</keyword>
<evidence type="ECO:0000256" key="1">
    <source>
        <dbReference type="ARBA" id="ARBA00022723"/>
    </source>
</evidence>
<dbReference type="PROSITE" id="PS00518">
    <property type="entry name" value="ZF_RING_1"/>
    <property type="match status" value="1"/>
</dbReference>
<organism evidence="8 9">
    <name type="scientific">Petromyzon marinus</name>
    <name type="common">Sea lamprey</name>
    <dbReference type="NCBI Taxonomy" id="7757"/>
    <lineage>
        <taxon>Eukaryota</taxon>
        <taxon>Metazoa</taxon>
        <taxon>Chordata</taxon>
        <taxon>Craniata</taxon>
        <taxon>Vertebrata</taxon>
        <taxon>Cyclostomata</taxon>
        <taxon>Hyperoartia</taxon>
        <taxon>Petromyzontiformes</taxon>
        <taxon>Petromyzontidae</taxon>
        <taxon>Petromyzon</taxon>
    </lineage>
</organism>
<dbReference type="InterPro" id="IPR027370">
    <property type="entry name" value="Znf-RING_euk"/>
</dbReference>
<dbReference type="InterPro" id="IPR058030">
    <property type="entry name" value="TRIM8/14/16/25/29/45/65_CC"/>
</dbReference>
<keyword evidence="3" id="KW-0862">Zinc</keyword>
<proteinExistence type="predicted"/>
<dbReference type="InterPro" id="IPR001841">
    <property type="entry name" value="Znf_RING"/>
</dbReference>
<sequence length="271" mass="31155">MASSSSRQEDDFSCSICLQLFDVPVSLACGHNFCKKCVEGLWGSEAAQVRFTCPQCRRRYAKKPELNKNVFIADLVEKFKDSQRGQCRDHTEPMRYYCQKHARLVCATCMLAGDHRGCDAITVEGQQTKMKETIAGEKTRMEKEKATEENAVTSLRKSFKSFQDLTENVKDRIKESFAFERRLLDEEEQEALRGVQEKSRQGLSWIQNKIEEHVKKIETLTQDVGKLEKAMALQDPIAFLKDDQVTFLLIKIHMEERNASSTTPETRGIWQ</sequence>
<protein>
    <submittedName>
        <fullName evidence="9">Tripartite motif-containing protein 72-like</fullName>
    </submittedName>
</protein>
<evidence type="ECO:0000256" key="3">
    <source>
        <dbReference type="ARBA" id="ARBA00022833"/>
    </source>
</evidence>
<dbReference type="InterPro" id="IPR013083">
    <property type="entry name" value="Znf_RING/FYVE/PHD"/>
</dbReference>
<dbReference type="PROSITE" id="PS50119">
    <property type="entry name" value="ZF_BBOX"/>
    <property type="match status" value="1"/>
</dbReference>
<evidence type="ECO:0000313" key="9">
    <source>
        <dbReference type="RefSeq" id="XP_032834115.1"/>
    </source>
</evidence>
<dbReference type="KEGG" id="pmrn:116956538"/>
<dbReference type="GO" id="GO:0008270">
    <property type="term" value="F:zinc ion binding"/>
    <property type="evidence" value="ECO:0007669"/>
    <property type="project" value="UniProtKB-KW"/>
</dbReference>
<dbReference type="InterPro" id="IPR017907">
    <property type="entry name" value="Znf_RING_CS"/>
</dbReference>
<reference evidence="9" key="1">
    <citation type="submission" date="2025-08" db="UniProtKB">
        <authorList>
            <consortium name="RefSeq"/>
        </authorList>
    </citation>
    <scope>IDENTIFICATION</scope>
    <source>
        <tissue evidence="9">Sperm</tissue>
    </source>
</reference>
<dbReference type="Pfam" id="PF13445">
    <property type="entry name" value="zf-RING_UBOX"/>
    <property type="match status" value="1"/>
</dbReference>
<feature type="domain" description="RING-type" evidence="6">
    <location>
        <begin position="14"/>
        <end position="57"/>
    </location>
</feature>
<dbReference type="CDD" id="cd19756">
    <property type="entry name" value="Bbox2"/>
    <property type="match status" value="1"/>
</dbReference>
<evidence type="ECO:0000256" key="2">
    <source>
        <dbReference type="ARBA" id="ARBA00022771"/>
    </source>
</evidence>
<dbReference type="RefSeq" id="XP_032834115.1">
    <property type="nucleotide sequence ID" value="XM_032978224.1"/>
</dbReference>
<dbReference type="PROSITE" id="PS50089">
    <property type="entry name" value="ZF_RING_2"/>
    <property type="match status" value="1"/>
</dbReference>
<name>A0AAJ7UD11_PETMA</name>
<evidence type="ECO:0000259" key="6">
    <source>
        <dbReference type="PROSITE" id="PS50089"/>
    </source>
</evidence>
<dbReference type="PANTHER" id="PTHR25465:SF31">
    <property type="entry name" value="RING-TYPE DOMAIN-CONTAINING PROTEIN"/>
    <property type="match status" value="1"/>
</dbReference>
<evidence type="ECO:0000256" key="4">
    <source>
        <dbReference type="PROSITE-ProRule" id="PRU00024"/>
    </source>
</evidence>
<feature type="domain" description="B box-type" evidence="7">
    <location>
        <begin position="82"/>
        <end position="123"/>
    </location>
</feature>
<dbReference type="Pfam" id="PF00643">
    <property type="entry name" value="zf-B_box"/>
    <property type="match status" value="1"/>
</dbReference>
<dbReference type="SUPFAM" id="SSF57850">
    <property type="entry name" value="RING/U-box"/>
    <property type="match status" value="1"/>
</dbReference>
<dbReference type="InterPro" id="IPR000315">
    <property type="entry name" value="Znf_B-box"/>
</dbReference>
<evidence type="ECO:0000259" key="7">
    <source>
        <dbReference type="PROSITE" id="PS50119"/>
    </source>
</evidence>
<keyword evidence="5" id="KW-0175">Coiled coil</keyword>
<dbReference type="SMART" id="SM00184">
    <property type="entry name" value="RING"/>
    <property type="match status" value="1"/>
</dbReference>
<feature type="coiled-coil region" evidence="5">
    <location>
        <begin position="170"/>
        <end position="230"/>
    </location>
</feature>
<dbReference type="Proteomes" id="UP001318040">
    <property type="component" value="Chromosome 66"/>
</dbReference>
<dbReference type="Gene3D" id="3.30.160.60">
    <property type="entry name" value="Classic Zinc Finger"/>
    <property type="match status" value="1"/>
</dbReference>
<accession>A0AAJ7UD11</accession>
<evidence type="ECO:0000313" key="8">
    <source>
        <dbReference type="Proteomes" id="UP001318040"/>
    </source>
</evidence>
<keyword evidence="8" id="KW-1185">Reference proteome</keyword>
<dbReference type="SUPFAM" id="SSF57845">
    <property type="entry name" value="B-box zinc-binding domain"/>
    <property type="match status" value="1"/>
</dbReference>
<dbReference type="AlphaFoldDB" id="A0AAJ7UD11"/>
<dbReference type="PANTHER" id="PTHR25465">
    <property type="entry name" value="B-BOX DOMAIN CONTAINING"/>
    <property type="match status" value="1"/>
</dbReference>
<evidence type="ECO:0000256" key="5">
    <source>
        <dbReference type="SAM" id="Coils"/>
    </source>
</evidence>